<evidence type="ECO:0000256" key="3">
    <source>
        <dbReference type="ARBA" id="ARBA00022516"/>
    </source>
</evidence>
<evidence type="ECO:0000256" key="7">
    <source>
        <dbReference type="ARBA" id="ARBA00023098"/>
    </source>
</evidence>
<feature type="transmembrane region" description="Helical" evidence="12">
    <location>
        <begin position="194"/>
        <end position="214"/>
    </location>
</feature>
<accession>A0A0B7GPL7</accession>
<proteinExistence type="inferred from homology"/>
<dbReference type="GO" id="GO:0016020">
    <property type="term" value="C:membrane"/>
    <property type="evidence" value="ECO:0007669"/>
    <property type="project" value="UniProtKB-SubCell"/>
</dbReference>
<evidence type="ECO:0000256" key="4">
    <source>
        <dbReference type="ARBA" id="ARBA00022679"/>
    </source>
</evidence>
<dbReference type="PROSITE" id="PS00379">
    <property type="entry name" value="CDP_ALCOHOL_P_TRANSF"/>
    <property type="match status" value="1"/>
</dbReference>
<evidence type="ECO:0000256" key="5">
    <source>
        <dbReference type="ARBA" id="ARBA00022692"/>
    </source>
</evidence>
<feature type="transmembrane region" description="Helical" evidence="12">
    <location>
        <begin position="220"/>
        <end position="240"/>
    </location>
</feature>
<dbReference type="InterPro" id="IPR048254">
    <property type="entry name" value="CDP_ALCOHOL_P_TRANSF_CS"/>
</dbReference>
<evidence type="ECO:0000313" key="13">
    <source>
        <dbReference type="EMBL" id="CEM60393.1"/>
    </source>
</evidence>
<dbReference type="Gene3D" id="1.20.120.1760">
    <property type="match status" value="1"/>
</dbReference>
<feature type="transmembrane region" description="Helical" evidence="12">
    <location>
        <begin position="73"/>
        <end position="92"/>
    </location>
</feature>
<dbReference type="InterPro" id="IPR000462">
    <property type="entry name" value="CDP-OH_P_trans"/>
</dbReference>
<evidence type="ECO:0000313" key="14">
    <source>
        <dbReference type="Proteomes" id="UP000042527"/>
    </source>
</evidence>
<evidence type="ECO:0000256" key="1">
    <source>
        <dbReference type="ARBA" id="ARBA00004141"/>
    </source>
</evidence>
<name>A0A0B7GPL7_TREPH</name>
<keyword evidence="5 12" id="KW-0812">Transmembrane</keyword>
<sequence length="277" mass="32901">MERKTAKILFIYTVIETTFLFILYEVYAIHINSFLAFLITLFLWNTLIFFFLLTYRKEFYNISTQEPMHELNLANKITLIRISFLPVIAFLLRYNSLPYMDIILTVSLILIFVTDFVDGKIARWYKQETKIGKMLDSMSDYALIGLVSVIYYQNNILPTWFFILILARLSLQTLGMCIYTLIDHPMQVQSTIGGKITIASVMLLYVVELLRFFFLKNSRFIPIFLFAEYCVGVLVFIFMFEKIYLFLQHQKNYVSQKKRRTNEQSYTCNTDKKDRQE</sequence>
<dbReference type="EMBL" id="CDNC01000001">
    <property type="protein sequence ID" value="CEM60393.1"/>
    <property type="molecule type" value="Genomic_DNA"/>
</dbReference>
<comment type="subcellular location">
    <subcellularLocation>
        <location evidence="1">Membrane</location>
        <topology evidence="1">Multi-pass membrane protein</topology>
    </subcellularLocation>
</comment>
<dbReference type="RefSeq" id="WP_044634186.1">
    <property type="nucleotide sequence ID" value="NZ_CDNC01000001.1"/>
</dbReference>
<evidence type="ECO:0000256" key="9">
    <source>
        <dbReference type="ARBA" id="ARBA00023209"/>
    </source>
</evidence>
<protein>
    <submittedName>
        <fullName evidence="13">CDP-alcohol phosphatidyltransferase</fullName>
    </submittedName>
</protein>
<dbReference type="PANTHER" id="PTHR14269">
    <property type="entry name" value="CDP-DIACYLGLYCEROL--GLYCEROL-3-PHOSPHATE 3-PHOSPHATIDYLTRANSFERASE-RELATED"/>
    <property type="match status" value="1"/>
</dbReference>
<feature type="transmembrane region" description="Helical" evidence="12">
    <location>
        <begin position="160"/>
        <end position="182"/>
    </location>
</feature>
<organism evidence="13 14">
    <name type="scientific">Treponema phagedenis</name>
    <dbReference type="NCBI Taxonomy" id="162"/>
    <lineage>
        <taxon>Bacteria</taxon>
        <taxon>Pseudomonadati</taxon>
        <taxon>Spirochaetota</taxon>
        <taxon>Spirochaetia</taxon>
        <taxon>Spirochaetales</taxon>
        <taxon>Treponemataceae</taxon>
        <taxon>Treponema</taxon>
    </lineage>
</organism>
<dbReference type="InterPro" id="IPR050324">
    <property type="entry name" value="CDP-alcohol_PTase-I"/>
</dbReference>
<evidence type="ECO:0000256" key="11">
    <source>
        <dbReference type="RuleBase" id="RU003750"/>
    </source>
</evidence>
<keyword evidence="9" id="KW-0594">Phospholipid biosynthesis</keyword>
<dbReference type="AlphaFoldDB" id="A0A0B7GPL7"/>
<keyword evidence="10" id="KW-1208">Phospholipid metabolism</keyword>
<dbReference type="Pfam" id="PF01066">
    <property type="entry name" value="CDP-OH_P_transf"/>
    <property type="match status" value="1"/>
</dbReference>
<dbReference type="InterPro" id="IPR043130">
    <property type="entry name" value="CDP-OH_PTrfase_TM_dom"/>
</dbReference>
<dbReference type="GO" id="GO:0016780">
    <property type="term" value="F:phosphotransferase activity, for other substituted phosphate groups"/>
    <property type="evidence" value="ECO:0007669"/>
    <property type="project" value="InterPro"/>
</dbReference>
<keyword evidence="6 12" id="KW-1133">Transmembrane helix</keyword>
<dbReference type="OrthoDB" id="9796672at2"/>
<evidence type="ECO:0000256" key="2">
    <source>
        <dbReference type="ARBA" id="ARBA00010441"/>
    </source>
</evidence>
<keyword evidence="8 12" id="KW-0472">Membrane</keyword>
<dbReference type="Proteomes" id="UP000042527">
    <property type="component" value="Unassembled WGS sequence"/>
</dbReference>
<keyword evidence="3" id="KW-0444">Lipid biosynthesis</keyword>
<evidence type="ECO:0000256" key="8">
    <source>
        <dbReference type="ARBA" id="ARBA00023136"/>
    </source>
</evidence>
<keyword evidence="14" id="KW-1185">Reference proteome</keyword>
<feature type="transmembrane region" description="Helical" evidence="12">
    <location>
        <begin position="9"/>
        <end position="27"/>
    </location>
</feature>
<keyword evidence="7" id="KW-0443">Lipid metabolism</keyword>
<keyword evidence="4 11" id="KW-0808">Transferase</keyword>
<comment type="similarity">
    <text evidence="2 11">Belongs to the CDP-alcohol phosphatidyltransferase class-I family.</text>
</comment>
<gene>
    <name evidence="13" type="ORF">TPHV1_10061</name>
</gene>
<evidence type="ECO:0000256" key="12">
    <source>
        <dbReference type="SAM" id="Phobius"/>
    </source>
</evidence>
<feature type="transmembrane region" description="Helical" evidence="12">
    <location>
        <begin position="98"/>
        <end position="117"/>
    </location>
</feature>
<reference evidence="14" key="1">
    <citation type="submission" date="2015-01" db="EMBL/GenBank/DDBJ databases">
        <authorList>
            <person name="Manzoor Shahid"/>
            <person name="Zubair Saima"/>
        </authorList>
    </citation>
    <scope>NUCLEOTIDE SEQUENCE [LARGE SCALE GENOMIC DNA]</scope>
    <source>
        <strain evidence="14">V1</strain>
    </source>
</reference>
<feature type="transmembrane region" description="Helical" evidence="12">
    <location>
        <begin position="33"/>
        <end position="53"/>
    </location>
</feature>
<dbReference type="GO" id="GO:0046474">
    <property type="term" value="P:glycerophospholipid biosynthetic process"/>
    <property type="evidence" value="ECO:0007669"/>
    <property type="project" value="TreeGrafter"/>
</dbReference>
<dbReference type="PANTHER" id="PTHR14269:SF11">
    <property type="entry name" value="CDP-DIACYLGLYCEROL--GLYCEROL-3-PHOSPHATE 3-PHOSPHATIDYLTRANSFERASE"/>
    <property type="match status" value="1"/>
</dbReference>
<dbReference type="GeneID" id="57753571"/>
<evidence type="ECO:0000256" key="10">
    <source>
        <dbReference type="ARBA" id="ARBA00023264"/>
    </source>
</evidence>
<evidence type="ECO:0000256" key="6">
    <source>
        <dbReference type="ARBA" id="ARBA00022989"/>
    </source>
</evidence>